<evidence type="ECO:0000256" key="1">
    <source>
        <dbReference type="SAM" id="SignalP"/>
    </source>
</evidence>
<keyword evidence="1" id="KW-0732">Signal</keyword>
<accession>A0A1X7T717</accession>
<evidence type="ECO:0000313" key="2">
    <source>
        <dbReference type="EnsemblMetazoa" id="Aqu2.1.10315_001"/>
    </source>
</evidence>
<organism evidence="2">
    <name type="scientific">Amphimedon queenslandica</name>
    <name type="common">Sponge</name>
    <dbReference type="NCBI Taxonomy" id="400682"/>
    <lineage>
        <taxon>Eukaryota</taxon>
        <taxon>Metazoa</taxon>
        <taxon>Porifera</taxon>
        <taxon>Demospongiae</taxon>
        <taxon>Heteroscleromorpha</taxon>
        <taxon>Haplosclerida</taxon>
        <taxon>Niphatidae</taxon>
        <taxon>Amphimedon</taxon>
    </lineage>
</organism>
<reference evidence="2" key="1">
    <citation type="submission" date="2017-05" db="UniProtKB">
        <authorList>
            <consortium name="EnsemblMetazoa"/>
        </authorList>
    </citation>
    <scope>IDENTIFICATION</scope>
</reference>
<evidence type="ECO:0008006" key="3">
    <source>
        <dbReference type="Google" id="ProtNLM"/>
    </source>
</evidence>
<proteinExistence type="predicted"/>
<name>A0A1X7T717_AMPQE</name>
<sequence length="128" mass="14614">MLVKPIVFIVMSMFRIGEGMSTCKLVLWQDNVDKLVVGDSYVFSNLRIKKFTDAQFLLFTVDTTWNTVDNIGEVYIRQADENPQYNQLTISGEVVSITYDQHHKCPVCDWKVSMAVPPDIVKCSNCEV</sequence>
<protein>
    <recommendedName>
        <fullName evidence="3">Replication factor A C-terminal domain-containing protein</fullName>
    </recommendedName>
</protein>
<feature type="signal peptide" evidence="1">
    <location>
        <begin position="1"/>
        <end position="19"/>
    </location>
</feature>
<feature type="chain" id="PRO_5012281901" description="Replication factor A C-terminal domain-containing protein" evidence="1">
    <location>
        <begin position="20"/>
        <end position="128"/>
    </location>
</feature>
<dbReference type="InParanoid" id="A0A1X7T717"/>
<dbReference type="AlphaFoldDB" id="A0A1X7T717"/>
<dbReference type="EnsemblMetazoa" id="Aqu2.1.10315_001">
    <property type="protein sequence ID" value="Aqu2.1.10315_001"/>
    <property type="gene ID" value="Aqu2.1.10315"/>
</dbReference>